<evidence type="ECO:0000256" key="7">
    <source>
        <dbReference type="SAM" id="MobiDB-lite"/>
    </source>
</evidence>
<feature type="region of interest" description="Disordered" evidence="7">
    <location>
        <begin position="723"/>
        <end position="745"/>
    </location>
</feature>
<keyword evidence="1" id="KW-0489">Methyltransferase</keyword>
<dbReference type="CDD" id="cd20071">
    <property type="entry name" value="SET_SMYD"/>
    <property type="match status" value="1"/>
</dbReference>
<organism evidence="9 10">
    <name type="scientific">Rasamsonia emersonii (strain ATCC 16479 / CBS 393.64 / IMI 116815)</name>
    <dbReference type="NCBI Taxonomy" id="1408163"/>
    <lineage>
        <taxon>Eukaryota</taxon>
        <taxon>Fungi</taxon>
        <taxon>Dikarya</taxon>
        <taxon>Ascomycota</taxon>
        <taxon>Pezizomycotina</taxon>
        <taxon>Eurotiomycetes</taxon>
        <taxon>Eurotiomycetidae</taxon>
        <taxon>Eurotiales</taxon>
        <taxon>Trichocomaceae</taxon>
        <taxon>Rasamsonia</taxon>
    </lineage>
</organism>
<dbReference type="GO" id="GO:0042799">
    <property type="term" value="F:histone H4K20 methyltransferase activity"/>
    <property type="evidence" value="ECO:0007669"/>
    <property type="project" value="TreeGrafter"/>
</dbReference>
<evidence type="ECO:0000256" key="2">
    <source>
        <dbReference type="ARBA" id="ARBA00022679"/>
    </source>
</evidence>
<feature type="compositionally biased region" description="Basic and acidic residues" evidence="7">
    <location>
        <begin position="723"/>
        <end position="738"/>
    </location>
</feature>
<comment type="catalytic activity">
    <reaction evidence="6">
        <text>L-lysyl-[histone] + S-adenosyl-L-methionine = N(6)-methyl-L-lysyl-[histone] + S-adenosyl-L-homocysteine + H(+)</text>
        <dbReference type="Rhea" id="RHEA:10024"/>
        <dbReference type="Rhea" id="RHEA-COMP:9845"/>
        <dbReference type="Rhea" id="RHEA-COMP:9846"/>
        <dbReference type="ChEBI" id="CHEBI:15378"/>
        <dbReference type="ChEBI" id="CHEBI:29969"/>
        <dbReference type="ChEBI" id="CHEBI:57856"/>
        <dbReference type="ChEBI" id="CHEBI:59789"/>
        <dbReference type="ChEBI" id="CHEBI:61929"/>
    </reaction>
    <physiologicalReaction direction="left-to-right" evidence="6">
        <dbReference type="Rhea" id="RHEA:10025"/>
    </physiologicalReaction>
</comment>
<dbReference type="AlphaFoldDB" id="A0A0F4Z4G5"/>
<gene>
    <name evidence="9" type="ORF">T310_0525</name>
</gene>
<dbReference type="GO" id="GO:0045814">
    <property type="term" value="P:negative regulation of gene expression, epigenetic"/>
    <property type="evidence" value="ECO:0007669"/>
    <property type="project" value="TreeGrafter"/>
</dbReference>
<feature type="domain" description="SET" evidence="8">
    <location>
        <begin position="455"/>
        <end position="813"/>
    </location>
</feature>
<dbReference type="InterPro" id="IPR001214">
    <property type="entry name" value="SET_dom"/>
</dbReference>
<evidence type="ECO:0000259" key="8">
    <source>
        <dbReference type="PROSITE" id="PS50280"/>
    </source>
</evidence>
<dbReference type="Proteomes" id="UP000053958">
    <property type="component" value="Unassembled WGS sequence"/>
</dbReference>
<evidence type="ECO:0000313" key="9">
    <source>
        <dbReference type="EMBL" id="KKA25424.1"/>
    </source>
</evidence>
<dbReference type="Pfam" id="PF00856">
    <property type="entry name" value="SET"/>
    <property type="match status" value="1"/>
</dbReference>
<dbReference type="PANTHER" id="PTHR46402:SF2">
    <property type="entry name" value="HISTONE-LYSINE N-TRIMETHYLTRANSFERASE SMYD5"/>
    <property type="match status" value="1"/>
</dbReference>
<evidence type="ECO:0000256" key="1">
    <source>
        <dbReference type="ARBA" id="ARBA00022603"/>
    </source>
</evidence>
<dbReference type="RefSeq" id="XP_013332036.1">
    <property type="nucleotide sequence ID" value="XM_013476582.1"/>
</dbReference>
<dbReference type="PROSITE" id="PS50280">
    <property type="entry name" value="SET"/>
    <property type="match status" value="1"/>
</dbReference>
<evidence type="ECO:0000313" key="10">
    <source>
        <dbReference type="Proteomes" id="UP000053958"/>
    </source>
</evidence>
<protein>
    <recommendedName>
        <fullName evidence="5">Histone-lysine N-methyltransferase SET5</fullName>
    </recommendedName>
    <alternativeName>
        <fullName evidence="4">SET domain-containing protein 5</fullName>
    </alternativeName>
</protein>
<dbReference type="PANTHER" id="PTHR46402">
    <property type="entry name" value="SET AND MYND DOMAIN-CONTAINING PROTEIN 5"/>
    <property type="match status" value="1"/>
</dbReference>
<comment type="caution">
    <text evidence="9">The sequence shown here is derived from an EMBL/GenBank/DDBJ whole genome shotgun (WGS) entry which is preliminary data.</text>
</comment>
<dbReference type="Pfam" id="PF02037">
    <property type="entry name" value="SAP"/>
    <property type="match status" value="1"/>
</dbReference>
<dbReference type="InterPro" id="IPR046341">
    <property type="entry name" value="SET_dom_sf"/>
</dbReference>
<reference evidence="9 10" key="1">
    <citation type="submission" date="2015-04" db="EMBL/GenBank/DDBJ databases">
        <authorList>
            <person name="Heijne W.H."/>
            <person name="Fedorova N.D."/>
            <person name="Nierman W.C."/>
            <person name="Vollebregt A.W."/>
            <person name="Zhao Z."/>
            <person name="Wu L."/>
            <person name="Kumar M."/>
            <person name="Stam H."/>
            <person name="van den Berg M.A."/>
            <person name="Pel H.J."/>
        </authorList>
    </citation>
    <scope>NUCLEOTIDE SEQUENCE [LARGE SCALE GENOMIC DNA]</scope>
    <source>
        <strain evidence="9 10">CBS 393.64</strain>
    </source>
</reference>
<proteinExistence type="predicted"/>
<feature type="compositionally biased region" description="Basic and acidic residues" evidence="7">
    <location>
        <begin position="881"/>
        <end position="907"/>
    </location>
</feature>
<feature type="compositionally biased region" description="Basic and acidic residues" evidence="7">
    <location>
        <begin position="922"/>
        <end position="931"/>
    </location>
</feature>
<accession>A0A0F4Z4G5</accession>
<dbReference type="InterPro" id="IPR003034">
    <property type="entry name" value="SAP_dom"/>
</dbReference>
<keyword evidence="10" id="KW-1185">Reference proteome</keyword>
<dbReference type="EMBL" id="LASV01000022">
    <property type="protein sequence ID" value="KKA25424.1"/>
    <property type="molecule type" value="Genomic_DNA"/>
</dbReference>
<evidence type="ECO:0000256" key="6">
    <source>
        <dbReference type="ARBA" id="ARBA00048619"/>
    </source>
</evidence>
<keyword evidence="3" id="KW-0949">S-adenosyl-L-methionine</keyword>
<evidence type="ECO:0000256" key="4">
    <source>
        <dbReference type="ARBA" id="ARBA00042380"/>
    </source>
</evidence>
<sequence>MSRDWTEQVWREHPPEIIRPPPYPERPDLFDEVEWGPYPTHEDTKTAYRLWSLPDSVLGKKLKETGDHPFPRPGTEADNKFRDTLDVLALNVYEDLMRNHRMPIVDEDWDEDAQMKLADDGQTKEGWSYEEIFGPQKEEGEAHATGEDGNDVKIEIEGHDVLKARYWTIARLQDELQRRGLDTKGKAAELRRRLYDDERRRASPDEVKATFLRRTDLSSWGIPRKEDYMLKITRHGRLRPLDMYTWAILLSPYNPAYWVSRSYLFYQMGYLDLALGDAYRAQLLCEILCDPFARNRQPGLYTRVWHSIEQHILHIPPDDDGSRAPALEKMRDANGVNYFVPTLRKALHNIMSLSLKALQCWHDYEIMEGYLLQRVAMPYRDRWAFEKRMDMTDRRVLLWEERRRNNGALFYYERWAGNIGGRPYPYSVQDVDRTSPSFLARLNQELIANNQMPWKRCEVRPKGGTKKELGVYATQDIRRGQIIYADEPSMRGHLNIRRPDDAYRGQPTLPPCDNCKSEVSEPPDRFSEGVRKDISDGCHRDFCACVFNNKDDAEPLVFCPAAPSNEESASKSCLEIARELYHFRVCGKNWKWLHDAMRPNWNTYRAGDEQHPKYLTHNNEIHGTVLSLLLREVFDVTLLRRERTGNPHLLAHEIDELLPLEGEEQWEGDRFPFTLAANIKVPFDILLQLGVNIFCDLTFDTWVIQMVLRKLLLSAVPWDQSRRQDGDTMEREHHKDPGTIETQMQNIEKGDTLEKHDPSFRTLYLFPGLALFNHSCRPHNNAEWAFDSTIRNRVIVWADRNISKDEEITIGYRYQQLTHRDALRLLGRKCECPYCQQSSPDLGPGTDDDDYGPSTPEESDSNAHQQQGQGRCKARTMSAQEMRRRVEQQKAAKEARGKAKKGKEKEPAGGAALQAEKRKRTEQHEEGEVSKRKTTHLA</sequence>
<evidence type="ECO:0000256" key="5">
    <source>
        <dbReference type="ARBA" id="ARBA00044528"/>
    </source>
</evidence>
<dbReference type="STRING" id="1408163.A0A0F4Z4G5"/>
<name>A0A0F4Z4G5_RASE3</name>
<dbReference type="OrthoDB" id="438641at2759"/>
<dbReference type="InterPro" id="IPR036361">
    <property type="entry name" value="SAP_dom_sf"/>
</dbReference>
<feature type="region of interest" description="Disordered" evidence="7">
    <location>
        <begin position="836"/>
        <end position="938"/>
    </location>
</feature>
<dbReference type="GeneID" id="25312579"/>
<keyword evidence="2" id="KW-0808">Transferase</keyword>
<dbReference type="GO" id="GO:0032259">
    <property type="term" value="P:methylation"/>
    <property type="evidence" value="ECO:0007669"/>
    <property type="project" value="UniProtKB-KW"/>
</dbReference>
<dbReference type="SUPFAM" id="SSF82199">
    <property type="entry name" value="SET domain"/>
    <property type="match status" value="1"/>
</dbReference>
<dbReference type="Gene3D" id="1.10.720.30">
    <property type="entry name" value="SAP domain"/>
    <property type="match status" value="1"/>
</dbReference>
<evidence type="ECO:0000256" key="3">
    <source>
        <dbReference type="ARBA" id="ARBA00022691"/>
    </source>
</evidence>
<dbReference type="Gene3D" id="2.170.270.10">
    <property type="entry name" value="SET domain"/>
    <property type="match status" value="1"/>
</dbReference>